<proteinExistence type="predicted"/>
<dbReference type="GO" id="GO:0042051">
    <property type="term" value="P:compound eye photoreceptor development"/>
    <property type="evidence" value="ECO:0007669"/>
    <property type="project" value="TreeGrafter"/>
</dbReference>
<keyword evidence="3" id="KW-0949">S-adenosyl-L-methionine</keyword>
<dbReference type="PANTHER" id="PTHR46165">
    <property type="entry name" value="SET AND MYND DOMAIN-CONTAINING PROTEIN 4"/>
    <property type="match status" value="1"/>
</dbReference>
<dbReference type="Gene3D" id="1.10.220.160">
    <property type="match status" value="1"/>
</dbReference>
<evidence type="ECO:0000256" key="3">
    <source>
        <dbReference type="ARBA" id="ARBA00022691"/>
    </source>
</evidence>
<dbReference type="InterPro" id="IPR046341">
    <property type="entry name" value="SET_dom_sf"/>
</dbReference>
<name>A0A9N9SN55_DIABA</name>
<accession>A0A9N9SN55</accession>
<protein>
    <recommendedName>
        <fullName evidence="6">SET and MYND domain-containing protein 4</fullName>
    </recommendedName>
</protein>
<evidence type="ECO:0000256" key="1">
    <source>
        <dbReference type="ARBA" id="ARBA00022603"/>
    </source>
</evidence>
<dbReference type="GO" id="GO:0005634">
    <property type="term" value="C:nucleus"/>
    <property type="evidence" value="ECO:0007669"/>
    <property type="project" value="TreeGrafter"/>
</dbReference>
<dbReference type="SUPFAM" id="SSF144232">
    <property type="entry name" value="HIT/MYND zinc finger-like"/>
    <property type="match status" value="1"/>
</dbReference>
<dbReference type="Gene3D" id="2.170.270.10">
    <property type="entry name" value="SET domain"/>
    <property type="match status" value="1"/>
</dbReference>
<dbReference type="Proteomes" id="UP001153709">
    <property type="component" value="Chromosome 1"/>
</dbReference>
<dbReference type="SUPFAM" id="SSF82199">
    <property type="entry name" value="SET domain"/>
    <property type="match status" value="1"/>
</dbReference>
<dbReference type="GO" id="GO:0032259">
    <property type="term" value="P:methylation"/>
    <property type="evidence" value="ECO:0007669"/>
    <property type="project" value="UniProtKB-KW"/>
</dbReference>
<dbReference type="Gene3D" id="6.10.140.2220">
    <property type="match status" value="1"/>
</dbReference>
<dbReference type="GO" id="GO:0042826">
    <property type="term" value="F:histone deacetylase binding"/>
    <property type="evidence" value="ECO:0007669"/>
    <property type="project" value="TreeGrafter"/>
</dbReference>
<evidence type="ECO:0000313" key="5">
    <source>
        <dbReference type="Proteomes" id="UP001153709"/>
    </source>
</evidence>
<dbReference type="GO" id="GO:0005737">
    <property type="term" value="C:cytoplasm"/>
    <property type="evidence" value="ECO:0007669"/>
    <property type="project" value="TreeGrafter"/>
</dbReference>
<keyword evidence="5" id="KW-1185">Reference proteome</keyword>
<evidence type="ECO:0000256" key="2">
    <source>
        <dbReference type="ARBA" id="ARBA00022679"/>
    </source>
</evidence>
<evidence type="ECO:0000313" key="4">
    <source>
        <dbReference type="EMBL" id="CAG9827388.1"/>
    </source>
</evidence>
<evidence type="ECO:0008006" key="6">
    <source>
        <dbReference type="Google" id="ProtNLM"/>
    </source>
</evidence>
<dbReference type="Gene3D" id="1.25.40.10">
    <property type="entry name" value="Tetratricopeptide repeat domain"/>
    <property type="match status" value="1"/>
</dbReference>
<gene>
    <name evidence="4" type="ORF">DIABBA_LOCUS1383</name>
</gene>
<dbReference type="AlphaFoldDB" id="A0A9N9SN55"/>
<dbReference type="EMBL" id="OU898276">
    <property type="protein sequence ID" value="CAG9827388.1"/>
    <property type="molecule type" value="Genomic_DNA"/>
</dbReference>
<keyword evidence="2" id="KW-0808">Transferase</keyword>
<dbReference type="InterPro" id="IPR044421">
    <property type="entry name" value="SMYD4_SET"/>
</dbReference>
<dbReference type="InterPro" id="IPR052097">
    <property type="entry name" value="SET-MYND_domain_protein"/>
</dbReference>
<dbReference type="GO" id="GO:0008168">
    <property type="term" value="F:methyltransferase activity"/>
    <property type="evidence" value="ECO:0007669"/>
    <property type="project" value="UniProtKB-KW"/>
</dbReference>
<keyword evidence="1" id="KW-0489">Methyltransferase</keyword>
<reference evidence="4" key="1">
    <citation type="submission" date="2022-01" db="EMBL/GenBank/DDBJ databases">
        <authorList>
            <person name="King R."/>
        </authorList>
    </citation>
    <scope>NUCLEOTIDE SEQUENCE</scope>
</reference>
<dbReference type="OrthoDB" id="1028014at2759"/>
<organism evidence="4 5">
    <name type="scientific">Diabrotica balteata</name>
    <name type="common">Banded cucumber beetle</name>
    <dbReference type="NCBI Taxonomy" id="107213"/>
    <lineage>
        <taxon>Eukaryota</taxon>
        <taxon>Metazoa</taxon>
        <taxon>Ecdysozoa</taxon>
        <taxon>Arthropoda</taxon>
        <taxon>Hexapoda</taxon>
        <taxon>Insecta</taxon>
        <taxon>Pterygota</taxon>
        <taxon>Neoptera</taxon>
        <taxon>Endopterygota</taxon>
        <taxon>Coleoptera</taxon>
        <taxon>Polyphaga</taxon>
        <taxon>Cucujiformia</taxon>
        <taxon>Chrysomeloidea</taxon>
        <taxon>Chrysomelidae</taxon>
        <taxon>Galerucinae</taxon>
        <taxon>Diabroticina</taxon>
        <taxon>Diabroticites</taxon>
        <taxon>Diabrotica</taxon>
    </lineage>
</organism>
<dbReference type="CDD" id="cd10536">
    <property type="entry name" value="SET_SMYD4"/>
    <property type="match status" value="1"/>
</dbReference>
<dbReference type="SUPFAM" id="SSF48452">
    <property type="entry name" value="TPR-like"/>
    <property type="match status" value="1"/>
</dbReference>
<dbReference type="PANTHER" id="PTHR46165:SF5">
    <property type="entry name" value="RE32936P"/>
    <property type="match status" value="1"/>
</dbReference>
<sequence>MVDFEDMAYRTKCSERTLQTEVKGFFMDFVELVKDRAGKTWIQNTFGMLKSDSERIRSIYTSDETKDAVISILSNVQKIYRKKDATVSQLKRLEADTALEKGEMNKALMLYSQSVLRAPKTGQCNSFDSGLSLSLALWGRSKVLMVMKEYSLALNDIQQAVKEHLPNVFKAEAYWKMAVCYKALNEGQKAKVAFELAERLMDSKEKKEQLQQDRETEFRSINKGTKKGNTIPHCVSNKLTVKSDKELGRFVVANKEIQTGETLVVETPYAACLLPDKFGTHCHHCLNRLQAPIGCSDCSNVAFCKPACRDVALSSYHSYECKYLDLLIGSGMSILAHTALRMVTQQKLESCLEIYKNKSEEKVFSLCTNSDKRDSDDFFQRTLMAAFLLRCLQKCGYFGAQNDSGLPTEDELKVGEFLLFSLQMLQFNAHEIFEQVTVQDYSIKGSKLSYIGIGIYPTVAFFNHDCYPAVTRYFVGKDVVVKAVRLLQTNDIVAENYGPIFHRKPLKDRQKILSSRYWFQCKCEACTHNWPTKDEMENINQRVRCPTKNCSNMFTLPVSTSLTNCTKCNHNINLDENIRLLNWCEEEYQKALEYLENNKPDKVVEILCAALDVFHRVSTPPHKSTQLAQETLQLCMASFGNVSNTLKKQ</sequence>
<dbReference type="InterPro" id="IPR011990">
    <property type="entry name" value="TPR-like_helical_dom_sf"/>
</dbReference>